<dbReference type="VEuPathDB" id="VectorBase:CPIJ006368"/>
<dbReference type="Proteomes" id="UP000002320">
    <property type="component" value="Unassembled WGS sequence"/>
</dbReference>
<evidence type="ECO:0000313" key="1">
    <source>
        <dbReference type="EMBL" id="EDS27147.1"/>
    </source>
</evidence>
<protein>
    <submittedName>
        <fullName evidence="1 2">Nuclear pore complex protein nup93</fullName>
    </submittedName>
</protein>
<accession>B0WGS1</accession>
<reference evidence="2" key="2">
    <citation type="submission" date="2020-05" db="UniProtKB">
        <authorList>
            <consortium name="EnsemblMetazoa"/>
        </authorList>
    </citation>
    <scope>IDENTIFICATION</scope>
    <source>
        <strain evidence="2">JHB</strain>
    </source>
</reference>
<dbReference type="VEuPathDB" id="VectorBase:CQUJHB001092"/>
<reference evidence="1" key="1">
    <citation type="submission" date="2007-03" db="EMBL/GenBank/DDBJ databases">
        <title>Annotation of Culex pipiens quinquefasciatus.</title>
        <authorList>
            <consortium name="The Broad Institute Genome Sequencing Platform"/>
            <person name="Atkinson P.W."/>
            <person name="Hemingway J."/>
            <person name="Christensen B.M."/>
            <person name="Higgs S."/>
            <person name="Kodira C."/>
            <person name="Hannick L."/>
            <person name="Megy K."/>
            <person name="O'Leary S."/>
            <person name="Pearson M."/>
            <person name="Haas B.J."/>
            <person name="Mauceli E."/>
            <person name="Wortman J.R."/>
            <person name="Lee N.H."/>
            <person name="Guigo R."/>
            <person name="Stanke M."/>
            <person name="Alvarado L."/>
            <person name="Amedeo P."/>
            <person name="Antoine C.H."/>
            <person name="Arensburger P."/>
            <person name="Bidwell S.L."/>
            <person name="Crawford M."/>
            <person name="Camaro F."/>
            <person name="Devon K."/>
            <person name="Engels R."/>
            <person name="Hammond M."/>
            <person name="Howarth C."/>
            <person name="Koehrsen M."/>
            <person name="Lawson D."/>
            <person name="Montgomery P."/>
            <person name="Nene V."/>
            <person name="Nusbaum C."/>
            <person name="Puiu D."/>
            <person name="Romero-Severson J."/>
            <person name="Severson D.W."/>
            <person name="Shumway M."/>
            <person name="Sisk P."/>
            <person name="Stolte C."/>
            <person name="Zeng Q."/>
            <person name="Eisenstadt E."/>
            <person name="Fraser-Liggett C."/>
            <person name="Strausberg R."/>
            <person name="Galagan J."/>
            <person name="Birren B."/>
            <person name="Collins F.H."/>
        </authorList>
    </citation>
    <scope>NUCLEOTIDE SEQUENCE [LARGE SCALE GENOMIC DNA]</scope>
    <source>
        <strain evidence="1">JHB</strain>
    </source>
</reference>
<proteinExistence type="predicted"/>
<evidence type="ECO:0000313" key="3">
    <source>
        <dbReference type="Proteomes" id="UP000002320"/>
    </source>
</evidence>
<gene>
    <name evidence="2" type="primary">6038062</name>
    <name evidence="1" type="ORF">CpipJ_CPIJ006368</name>
</gene>
<evidence type="ECO:0000313" key="2">
    <source>
        <dbReference type="EnsemblMetazoa" id="CPIJ006368-PA"/>
    </source>
</evidence>
<dbReference type="STRING" id="7176.B0WGS1"/>
<organism>
    <name type="scientific">Culex quinquefasciatus</name>
    <name type="common">Southern house mosquito</name>
    <name type="synonym">Culex pungens</name>
    <dbReference type="NCBI Taxonomy" id="7176"/>
    <lineage>
        <taxon>Eukaryota</taxon>
        <taxon>Metazoa</taxon>
        <taxon>Ecdysozoa</taxon>
        <taxon>Arthropoda</taxon>
        <taxon>Hexapoda</taxon>
        <taxon>Insecta</taxon>
        <taxon>Pterygota</taxon>
        <taxon>Neoptera</taxon>
        <taxon>Endopterygota</taxon>
        <taxon>Diptera</taxon>
        <taxon>Nematocera</taxon>
        <taxon>Culicoidea</taxon>
        <taxon>Culicidae</taxon>
        <taxon>Culicinae</taxon>
        <taxon>Culicini</taxon>
        <taxon>Culex</taxon>
        <taxon>Culex</taxon>
    </lineage>
</organism>
<sequence length="150" mass="16442">MSSMACRGSSEVAAVAASNPEAAPARRLARRPGQCRISLKLKTLSSRTFEPFDPMSDIQSILRNEKKNAILSVIQEVHKNSFQATQNAKILNLIGSFVGLKFANQNQNSSFIGLQDGHLEASLANGLLLSARWRHRICPQGHANGRTRFV</sequence>
<dbReference type="AlphaFoldDB" id="B0WGS1"/>
<dbReference type="HOGENOM" id="CLU_1742349_0_0_1"/>
<name>B0WGS1_CULQU</name>
<dbReference type="EnsemblMetazoa" id="CPIJ006368-RA">
    <property type="protein sequence ID" value="CPIJ006368-PA"/>
    <property type="gene ID" value="CPIJ006368"/>
</dbReference>
<dbReference type="InParanoid" id="B0WGS1"/>
<keyword evidence="3" id="KW-1185">Reference proteome</keyword>
<dbReference type="KEGG" id="cqu:CpipJ_CPIJ006368"/>
<dbReference type="OrthoDB" id="1918363at2759"/>
<dbReference type="EMBL" id="DS231928">
    <property type="protein sequence ID" value="EDS27147.1"/>
    <property type="molecule type" value="Genomic_DNA"/>
</dbReference>